<keyword evidence="8" id="KW-1185">Reference proteome</keyword>
<feature type="compositionally biased region" description="Low complexity" evidence="5">
    <location>
        <begin position="284"/>
        <end position="298"/>
    </location>
</feature>
<dbReference type="InterPro" id="IPR011009">
    <property type="entry name" value="Kinase-like_dom_sf"/>
</dbReference>
<dbReference type="AlphaFoldDB" id="M2Y5T2"/>
<gene>
    <name evidence="7" type="ORF">H261_18487</name>
</gene>
<dbReference type="PROSITE" id="PS50011">
    <property type="entry name" value="PROTEIN_KINASE_DOM"/>
    <property type="match status" value="1"/>
</dbReference>
<comment type="caution">
    <text evidence="7">The sequence shown here is derived from an EMBL/GenBank/DDBJ whole genome shotgun (WGS) entry which is preliminary data.</text>
</comment>
<reference evidence="7 8" key="1">
    <citation type="journal article" date="2014" name="Genome Announc.">
        <title>Draft Genome Sequence of Magnetospirillum sp. Strain SO-1, a Freshwater Magnetotactic Bacterium Isolated from the Ol'khovka River, Russia.</title>
        <authorList>
            <person name="Grouzdev D.S."/>
            <person name="Dziuba M.V."/>
            <person name="Sukhacheva M.S."/>
            <person name="Mardanov A.V."/>
            <person name="Beletskiy A.V."/>
            <person name="Kuznetsov B.B."/>
            <person name="Skryabin K.G."/>
        </authorList>
    </citation>
    <scope>NUCLEOTIDE SEQUENCE [LARGE SCALE GENOMIC DNA]</scope>
    <source>
        <strain evidence="7 8">SO-1</strain>
    </source>
</reference>
<dbReference type="GO" id="GO:0005524">
    <property type="term" value="F:ATP binding"/>
    <property type="evidence" value="ECO:0007669"/>
    <property type="project" value="UniProtKB-KW"/>
</dbReference>
<evidence type="ECO:0000256" key="3">
    <source>
        <dbReference type="ARBA" id="ARBA00022777"/>
    </source>
</evidence>
<feature type="region of interest" description="Disordered" evidence="5">
    <location>
        <begin position="255"/>
        <end position="311"/>
    </location>
</feature>
<dbReference type="OrthoDB" id="9801841at2"/>
<keyword evidence="4" id="KW-0067">ATP-binding</keyword>
<proteinExistence type="predicted"/>
<dbReference type="Gene3D" id="3.30.200.20">
    <property type="entry name" value="Phosphorylase Kinase, domain 1"/>
    <property type="match status" value="1"/>
</dbReference>
<accession>M2Y5T2</accession>
<dbReference type="GO" id="GO:0004674">
    <property type="term" value="F:protein serine/threonine kinase activity"/>
    <property type="evidence" value="ECO:0007669"/>
    <property type="project" value="UniProtKB-KW"/>
</dbReference>
<dbReference type="Gene3D" id="1.10.510.10">
    <property type="entry name" value="Transferase(Phosphotransferase) domain 1"/>
    <property type="match status" value="1"/>
</dbReference>
<organism evidence="7 8">
    <name type="scientific">Paramagnetospirillum caucaseum</name>
    <dbReference type="NCBI Taxonomy" id="1244869"/>
    <lineage>
        <taxon>Bacteria</taxon>
        <taxon>Pseudomonadati</taxon>
        <taxon>Pseudomonadota</taxon>
        <taxon>Alphaproteobacteria</taxon>
        <taxon>Rhodospirillales</taxon>
        <taxon>Magnetospirillaceae</taxon>
        <taxon>Paramagnetospirillum</taxon>
    </lineage>
</organism>
<feature type="domain" description="Protein kinase" evidence="6">
    <location>
        <begin position="7"/>
        <end position="295"/>
    </location>
</feature>
<feature type="compositionally biased region" description="Pro residues" evidence="5">
    <location>
        <begin position="274"/>
        <end position="283"/>
    </location>
</feature>
<dbReference type="STRING" id="1244869.H261_18487"/>
<dbReference type="InterPro" id="IPR000719">
    <property type="entry name" value="Prot_kinase_dom"/>
</dbReference>
<dbReference type="RefSeq" id="WP_008620489.1">
    <property type="nucleotide sequence ID" value="NZ_AONQ01000066.1"/>
</dbReference>
<dbReference type="PANTHER" id="PTHR43289">
    <property type="entry name" value="MITOGEN-ACTIVATED PROTEIN KINASE KINASE KINASE 20-RELATED"/>
    <property type="match status" value="1"/>
</dbReference>
<keyword evidence="1" id="KW-0808">Transferase</keyword>
<dbReference type="PATRIC" id="fig|1244869.3.peg.3694"/>
<evidence type="ECO:0000313" key="7">
    <source>
        <dbReference type="EMBL" id="EME68431.1"/>
    </source>
</evidence>
<dbReference type="PANTHER" id="PTHR43289:SF6">
    <property type="entry name" value="SERINE_THREONINE-PROTEIN KINASE NEKL-3"/>
    <property type="match status" value="1"/>
</dbReference>
<dbReference type="eggNOG" id="COG0515">
    <property type="taxonomic scope" value="Bacteria"/>
</dbReference>
<keyword evidence="3 7" id="KW-0418">Kinase</keyword>
<protein>
    <submittedName>
        <fullName evidence="7">Serine/threonine protein kinase</fullName>
    </submittedName>
</protein>
<evidence type="ECO:0000256" key="5">
    <source>
        <dbReference type="SAM" id="MobiDB-lite"/>
    </source>
</evidence>
<evidence type="ECO:0000313" key="8">
    <source>
        <dbReference type="Proteomes" id="UP000011744"/>
    </source>
</evidence>
<sequence>MERIGKYVIHTAVVTSGYARILLCHDPDLQVPVAIKLFDPKPGDDGPLSPAQQLTRFLTEVRTLASFDHPYIVGVKTLEHLADGRPYFVMPYMAAHLPYEIGKDFATAEEAAAASERDRPRRMSGQRAMLVMKQLSSAVLALHKRNLVHRSLKPSNVLLSATQNGAVKLCDFSLIKLAEKNLPLPDFWMGDAAYTAPEQRENATAVKASADVYSLGVLACRLLVGALPDLSAGPAVLGGGFPAQLVELVAACTDPDPSRRPPHAGEVLGGLDRVPPPARPGPAKPVVQVVSKPRAVAPASPPAPQPVAAES</sequence>
<evidence type="ECO:0000256" key="4">
    <source>
        <dbReference type="ARBA" id="ARBA00022840"/>
    </source>
</evidence>
<dbReference type="EMBL" id="AONQ01000066">
    <property type="protein sequence ID" value="EME68431.1"/>
    <property type="molecule type" value="Genomic_DNA"/>
</dbReference>
<dbReference type="Pfam" id="PF00069">
    <property type="entry name" value="Pkinase"/>
    <property type="match status" value="1"/>
</dbReference>
<name>M2Y5T2_9PROT</name>
<evidence type="ECO:0000256" key="2">
    <source>
        <dbReference type="ARBA" id="ARBA00022741"/>
    </source>
</evidence>
<evidence type="ECO:0000259" key="6">
    <source>
        <dbReference type="PROSITE" id="PS50011"/>
    </source>
</evidence>
<keyword evidence="7" id="KW-0723">Serine/threonine-protein kinase</keyword>
<keyword evidence="2" id="KW-0547">Nucleotide-binding</keyword>
<dbReference type="CDD" id="cd14014">
    <property type="entry name" value="STKc_PknB_like"/>
    <property type="match status" value="1"/>
</dbReference>
<dbReference type="Proteomes" id="UP000011744">
    <property type="component" value="Unassembled WGS sequence"/>
</dbReference>
<dbReference type="SUPFAM" id="SSF56112">
    <property type="entry name" value="Protein kinase-like (PK-like)"/>
    <property type="match status" value="1"/>
</dbReference>
<evidence type="ECO:0000256" key="1">
    <source>
        <dbReference type="ARBA" id="ARBA00022679"/>
    </source>
</evidence>